<keyword evidence="2" id="KW-1185">Reference proteome</keyword>
<organism evidence="1 2">
    <name type="scientific">Polyporus arcularius HHB13444</name>
    <dbReference type="NCBI Taxonomy" id="1314778"/>
    <lineage>
        <taxon>Eukaryota</taxon>
        <taxon>Fungi</taxon>
        <taxon>Dikarya</taxon>
        <taxon>Basidiomycota</taxon>
        <taxon>Agaricomycotina</taxon>
        <taxon>Agaricomycetes</taxon>
        <taxon>Polyporales</taxon>
        <taxon>Polyporaceae</taxon>
        <taxon>Polyporus</taxon>
    </lineage>
</organism>
<accession>A0A5C3Q5I8</accession>
<protein>
    <submittedName>
        <fullName evidence="1">Uncharacterized protein</fullName>
    </submittedName>
</protein>
<dbReference type="InParanoid" id="A0A5C3Q5I8"/>
<dbReference type="EMBL" id="ML210978">
    <property type="protein sequence ID" value="TFK93703.1"/>
    <property type="molecule type" value="Genomic_DNA"/>
</dbReference>
<gene>
    <name evidence="1" type="ORF">K466DRAFT_82672</name>
</gene>
<evidence type="ECO:0000313" key="1">
    <source>
        <dbReference type="EMBL" id="TFK93703.1"/>
    </source>
</evidence>
<name>A0A5C3Q5I8_9APHY</name>
<evidence type="ECO:0000313" key="2">
    <source>
        <dbReference type="Proteomes" id="UP000308197"/>
    </source>
</evidence>
<sequence length="385" mass="43884">MHTVWQARVHGADVARIVRFRGSNCSPSKRCMSTTVSEPRTKVKYPRVYAPTPESRPVALRTLFEGWLKAEDYVDLSDGRGIIVDPSSGVPTGQSYNATYITYGRADLKMPGHLLIKYFPFPVNTRGHLYYYRHPRIPIAGGLRFRLTQTPEPSKKAFASAPDLLTEYGTPWEISLLALASSPRFNSLLDVLRKDGFLPDGLPERCREMYASTREFFRIGPFSQLVYETMQPFYLNLARPFSGVTLVGEKELIPLALGASMFPMMRPSENPFKSGIILCRFENVGPPCAFLRVLRVIEPVHMADGYDGPIGKPTVSDIVRFKGKPMLFLQAREGQTATYERWVRREPKSKFAWLWNWELHRKRAREQGTFFPWDREAVPPLSATQ</sequence>
<reference evidence="1 2" key="1">
    <citation type="journal article" date="2019" name="Nat. Ecol. Evol.">
        <title>Megaphylogeny resolves global patterns of mushroom evolution.</title>
        <authorList>
            <person name="Varga T."/>
            <person name="Krizsan K."/>
            <person name="Foldi C."/>
            <person name="Dima B."/>
            <person name="Sanchez-Garcia M."/>
            <person name="Sanchez-Ramirez S."/>
            <person name="Szollosi G.J."/>
            <person name="Szarkandi J.G."/>
            <person name="Papp V."/>
            <person name="Albert L."/>
            <person name="Andreopoulos W."/>
            <person name="Angelini C."/>
            <person name="Antonin V."/>
            <person name="Barry K.W."/>
            <person name="Bougher N.L."/>
            <person name="Buchanan P."/>
            <person name="Buyck B."/>
            <person name="Bense V."/>
            <person name="Catcheside P."/>
            <person name="Chovatia M."/>
            <person name="Cooper J."/>
            <person name="Damon W."/>
            <person name="Desjardin D."/>
            <person name="Finy P."/>
            <person name="Geml J."/>
            <person name="Haridas S."/>
            <person name="Hughes K."/>
            <person name="Justo A."/>
            <person name="Karasinski D."/>
            <person name="Kautmanova I."/>
            <person name="Kiss B."/>
            <person name="Kocsube S."/>
            <person name="Kotiranta H."/>
            <person name="LaButti K.M."/>
            <person name="Lechner B.E."/>
            <person name="Liimatainen K."/>
            <person name="Lipzen A."/>
            <person name="Lukacs Z."/>
            <person name="Mihaltcheva S."/>
            <person name="Morgado L.N."/>
            <person name="Niskanen T."/>
            <person name="Noordeloos M.E."/>
            <person name="Ohm R.A."/>
            <person name="Ortiz-Santana B."/>
            <person name="Ovrebo C."/>
            <person name="Racz N."/>
            <person name="Riley R."/>
            <person name="Savchenko A."/>
            <person name="Shiryaev A."/>
            <person name="Soop K."/>
            <person name="Spirin V."/>
            <person name="Szebenyi C."/>
            <person name="Tomsovsky M."/>
            <person name="Tulloss R.E."/>
            <person name="Uehling J."/>
            <person name="Grigoriev I.V."/>
            <person name="Vagvolgyi C."/>
            <person name="Papp T."/>
            <person name="Martin F.M."/>
            <person name="Miettinen O."/>
            <person name="Hibbett D.S."/>
            <person name="Nagy L.G."/>
        </authorList>
    </citation>
    <scope>NUCLEOTIDE SEQUENCE [LARGE SCALE GENOMIC DNA]</scope>
    <source>
        <strain evidence="1 2">HHB13444</strain>
    </source>
</reference>
<proteinExistence type="predicted"/>
<dbReference type="AlphaFoldDB" id="A0A5C3Q5I8"/>
<dbReference type="Proteomes" id="UP000308197">
    <property type="component" value="Unassembled WGS sequence"/>
</dbReference>